<dbReference type="VEuPathDB" id="VectorBase:GMOY001151"/>
<proteinExistence type="predicted"/>
<evidence type="ECO:0000313" key="3">
    <source>
        <dbReference type="EnsemblMetazoa" id="GMOY001151-PA"/>
    </source>
</evidence>
<dbReference type="InterPro" id="IPR057456">
    <property type="entry name" value="Znf_C17orf113"/>
</dbReference>
<dbReference type="EMBL" id="CCAG010000378">
    <property type="status" value="NOT_ANNOTATED_CDS"/>
    <property type="molecule type" value="Genomic_DNA"/>
</dbReference>
<dbReference type="SMART" id="SM00597">
    <property type="entry name" value="ZnF_TTF"/>
    <property type="match status" value="1"/>
</dbReference>
<feature type="compositionally biased region" description="Low complexity" evidence="1">
    <location>
        <begin position="1"/>
        <end position="13"/>
    </location>
</feature>
<feature type="domain" description="TTF-type" evidence="2">
    <location>
        <begin position="20"/>
        <end position="103"/>
    </location>
</feature>
<protein>
    <recommendedName>
        <fullName evidence="2">TTF-type domain-containing protein</fullName>
    </recommendedName>
</protein>
<keyword evidence="4" id="KW-1185">Reference proteome</keyword>
<dbReference type="PhylomeDB" id="A0A1B0FC66"/>
<evidence type="ECO:0000256" key="1">
    <source>
        <dbReference type="SAM" id="MobiDB-lite"/>
    </source>
</evidence>
<name>A0A1B0FC66_GLOMM</name>
<organism evidence="3 4">
    <name type="scientific">Glossina morsitans morsitans</name>
    <name type="common">Savannah tsetse fly</name>
    <dbReference type="NCBI Taxonomy" id="37546"/>
    <lineage>
        <taxon>Eukaryota</taxon>
        <taxon>Metazoa</taxon>
        <taxon>Ecdysozoa</taxon>
        <taxon>Arthropoda</taxon>
        <taxon>Hexapoda</taxon>
        <taxon>Insecta</taxon>
        <taxon>Pterygota</taxon>
        <taxon>Neoptera</taxon>
        <taxon>Endopterygota</taxon>
        <taxon>Diptera</taxon>
        <taxon>Brachycera</taxon>
        <taxon>Muscomorpha</taxon>
        <taxon>Hippoboscoidea</taxon>
        <taxon>Glossinidae</taxon>
        <taxon>Glossina</taxon>
    </lineage>
</organism>
<accession>A0A1B0FC66</accession>
<evidence type="ECO:0000259" key="2">
    <source>
        <dbReference type="SMART" id="SM00597"/>
    </source>
</evidence>
<dbReference type="Pfam" id="PF25431">
    <property type="entry name" value="zf-C17orf113"/>
    <property type="match status" value="1"/>
</dbReference>
<dbReference type="Proteomes" id="UP000092444">
    <property type="component" value="Unassembled WGS sequence"/>
</dbReference>
<dbReference type="EnsemblMetazoa" id="GMOY001151-RA">
    <property type="protein sequence ID" value="GMOY001151-PA"/>
    <property type="gene ID" value="GMOY001151"/>
</dbReference>
<sequence>MSSPLSSSSSLPSGNTSARKSGRFRTNWLFLYDWLQYDENSNTMYCKFCRRWSSELPDIRTSFVEGNSNFRLEIVNHHNKCKSHRLCYEREMQETQQQKIISKQKDSDNENLSKVESNLRSKSKEIITINLGDDNQAT</sequence>
<feature type="region of interest" description="Disordered" evidence="1">
    <location>
        <begin position="1"/>
        <end position="20"/>
    </location>
</feature>
<reference evidence="3" key="1">
    <citation type="submission" date="2020-05" db="UniProtKB">
        <authorList>
            <consortium name="EnsemblMetazoa"/>
        </authorList>
    </citation>
    <scope>IDENTIFICATION</scope>
    <source>
        <strain evidence="3">Yale</strain>
    </source>
</reference>
<dbReference type="AlphaFoldDB" id="A0A1B0FC66"/>
<dbReference type="InterPro" id="IPR006580">
    <property type="entry name" value="Znf_TTF"/>
</dbReference>
<evidence type="ECO:0000313" key="4">
    <source>
        <dbReference type="Proteomes" id="UP000092444"/>
    </source>
</evidence>